<proteinExistence type="predicted"/>
<dbReference type="EC" id="3.-.-.-" evidence="3"/>
<sequence length="341" mass="37781">MAFEKTKQQIQKMIDDQVIPGASYAVLHGAQVEQYQVGVAQTQPTLKPLWPHALYDLASVTKVIGTTTVAAQLMTSGALDVQRPVHDYLPAFPNREATVLNLMTHTSGLSGYIPNRNALPADELLAAIQQLPVSQANLNHRVVYTDLGLILTGLIIEQILGLPIQTAVTDRVLDPLHLPYATFKPQTDQCVPTVYSVQAGLLQGVVHDPKAQVLGARCGSAGLFASVDDLVQFAQFMLGQRPNEAVLDQKTIQGLYQDWTPNHRLRRSFGWNLWRLTPDHQPIIFHTGYTGTLFMLDRETQSALIFLSNRVHPTVRDAQFLPARRHLLAAWLADTVTFSLD</sequence>
<dbReference type="Pfam" id="PF00144">
    <property type="entry name" value="Beta-lactamase"/>
    <property type="match status" value="1"/>
</dbReference>
<dbReference type="Proteomes" id="UP001596282">
    <property type="component" value="Unassembled WGS sequence"/>
</dbReference>
<accession>A0ABW1S191</accession>
<dbReference type="Gene3D" id="3.40.710.10">
    <property type="entry name" value="DD-peptidase/beta-lactamase superfamily"/>
    <property type="match status" value="1"/>
</dbReference>
<reference evidence="4" key="1">
    <citation type="journal article" date="2019" name="Int. J. Syst. Evol. Microbiol.">
        <title>The Global Catalogue of Microorganisms (GCM) 10K type strain sequencing project: providing services to taxonomists for standard genome sequencing and annotation.</title>
        <authorList>
            <consortium name="The Broad Institute Genomics Platform"/>
            <consortium name="The Broad Institute Genome Sequencing Center for Infectious Disease"/>
            <person name="Wu L."/>
            <person name="Ma J."/>
        </authorList>
    </citation>
    <scope>NUCLEOTIDE SEQUENCE [LARGE SCALE GENOMIC DNA]</scope>
    <source>
        <strain evidence="4">CCM 8933</strain>
    </source>
</reference>
<evidence type="ECO:0000313" key="3">
    <source>
        <dbReference type="EMBL" id="MFC6181482.1"/>
    </source>
</evidence>
<evidence type="ECO:0000256" key="1">
    <source>
        <dbReference type="ARBA" id="ARBA00022801"/>
    </source>
</evidence>
<feature type="domain" description="Beta-lactamase-related" evidence="2">
    <location>
        <begin position="8"/>
        <end position="318"/>
    </location>
</feature>
<dbReference type="PANTHER" id="PTHR43283">
    <property type="entry name" value="BETA-LACTAMASE-RELATED"/>
    <property type="match status" value="1"/>
</dbReference>
<dbReference type="InterPro" id="IPR012338">
    <property type="entry name" value="Beta-lactam/transpept-like"/>
</dbReference>
<dbReference type="SUPFAM" id="SSF56601">
    <property type="entry name" value="beta-lactamase/transpeptidase-like"/>
    <property type="match status" value="1"/>
</dbReference>
<organism evidence="3 4">
    <name type="scientific">Lactiplantibacillus daowaiensis</name>
    <dbReference type="NCBI Taxonomy" id="2559918"/>
    <lineage>
        <taxon>Bacteria</taxon>
        <taxon>Bacillati</taxon>
        <taxon>Bacillota</taxon>
        <taxon>Bacilli</taxon>
        <taxon>Lactobacillales</taxon>
        <taxon>Lactobacillaceae</taxon>
        <taxon>Lactiplantibacillus</taxon>
    </lineage>
</organism>
<keyword evidence="4" id="KW-1185">Reference proteome</keyword>
<dbReference type="InterPro" id="IPR050789">
    <property type="entry name" value="Diverse_Enzym_Activities"/>
</dbReference>
<gene>
    <name evidence="3" type="ORF">ACFP5Y_09630</name>
</gene>
<dbReference type="RefSeq" id="WP_137628787.1">
    <property type="nucleotide sequence ID" value="NZ_BJDJ01000012.1"/>
</dbReference>
<dbReference type="GO" id="GO:0016787">
    <property type="term" value="F:hydrolase activity"/>
    <property type="evidence" value="ECO:0007669"/>
    <property type="project" value="UniProtKB-KW"/>
</dbReference>
<dbReference type="InterPro" id="IPR001466">
    <property type="entry name" value="Beta-lactam-related"/>
</dbReference>
<keyword evidence="1 3" id="KW-0378">Hydrolase</keyword>
<name>A0ABW1S191_9LACO</name>
<protein>
    <submittedName>
        <fullName evidence="3">Serine hydrolase domain-containing protein</fullName>
        <ecNumber evidence="3">3.-.-.-</ecNumber>
    </submittedName>
</protein>
<dbReference type="PANTHER" id="PTHR43283:SF11">
    <property type="entry name" value="BETA-LACTAMASE-RELATED DOMAIN-CONTAINING PROTEIN"/>
    <property type="match status" value="1"/>
</dbReference>
<dbReference type="EMBL" id="JBHSSC010000038">
    <property type="protein sequence ID" value="MFC6181482.1"/>
    <property type="molecule type" value="Genomic_DNA"/>
</dbReference>
<evidence type="ECO:0000313" key="4">
    <source>
        <dbReference type="Proteomes" id="UP001596282"/>
    </source>
</evidence>
<evidence type="ECO:0000259" key="2">
    <source>
        <dbReference type="Pfam" id="PF00144"/>
    </source>
</evidence>
<comment type="caution">
    <text evidence="3">The sequence shown here is derived from an EMBL/GenBank/DDBJ whole genome shotgun (WGS) entry which is preliminary data.</text>
</comment>